<dbReference type="SUPFAM" id="SSF48726">
    <property type="entry name" value="Immunoglobulin"/>
    <property type="match status" value="1"/>
</dbReference>
<protein>
    <recommendedName>
        <fullName evidence="6">Ig-like domain-containing protein</fullName>
    </recommendedName>
</protein>
<dbReference type="InterPro" id="IPR036179">
    <property type="entry name" value="Ig-like_dom_sf"/>
</dbReference>
<dbReference type="InterPro" id="IPR013098">
    <property type="entry name" value="Ig_I-set"/>
</dbReference>
<evidence type="ECO:0000313" key="4">
    <source>
        <dbReference type="EMBL" id="MDR6808601.1"/>
    </source>
</evidence>
<dbReference type="SMART" id="SM00710">
    <property type="entry name" value="PbH1"/>
    <property type="match status" value="9"/>
</dbReference>
<dbReference type="Gene3D" id="2.160.20.10">
    <property type="entry name" value="Single-stranded right-handed beta-helix, Pectin lyase-like"/>
    <property type="match status" value="2"/>
</dbReference>
<evidence type="ECO:0000256" key="1">
    <source>
        <dbReference type="SAM" id="SignalP"/>
    </source>
</evidence>
<reference evidence="4 5" key="1">
    <citation type="submission" date="2023-07" db="EMBL/GenBank/DDBJ databases">
        <title>Sorghum-associated microbial communities from plants grown in Nebraska, USA.</title>
        <authorList>
            <person name="Schachtman D."/>
        </authorList>
    </citation>
    <scope>NUCLEOTIDE SEQUENCE [LARGE SCALE GENOMIC DNA]</scope>
    <source>
        <strain evidence="4 5">BE57</strain>
    </source>
</reference>
<keyword evidence="1" id="KW-0732">Signal</keyword>
<dbReference type="Pfam" id="PF18962">
    <property type="entry name" value="Por_Secre_tail"/>
    <property type="match status" value="1"/>
</dbReference>
<dbReference type="InterPro" id="IPR011050">
    <property type="entry name" value="Pectin_lyase_fold/virulence"/>
</dbReference>
<comment type="caution">
    <text evidence="4">The sequence shown here is derived from an EMBL/GenBank/DDBJ whole genome shotgun (WGS) entry which is preliminary data.</text>
</comment>
<dbReference type="InterPro" id="IPR026444">
    <property type="entry name" value="Secre_tail"/>
</dbReference>
<feature type="signal peptide" evidence="1">
    <location>
        <begin position="1"/>
        <end position="28"/>
    </location>
</feature>
<dbReference type="NCBIfam" id="TIGR04183">
    <property type="entry name" value="Por_Secre_tail"/>
    <property type="match status" value="1"/>
</dbReference>
<keyword evidence="5" id="KW-1185">Reference proteome</keyword>
<evidence type="ECO:0000313" key="5">
    <source>
        <dbReference type="Proteomes" id="UP001264980"/>
    </source>
</evidence>
<proteinExistence type="predicted"/>
<name>A0ABU1R5B5_9BACT</name>
<dbReference type="Proteomes" id="UP001264980">
    <property type="component" value="Unassembled WGS sequence"/>
</dbReference>
<dbReference type="Pfam" id="PF07679">
    <property type="entry name" value="I-set"/>
    <property type="match status" value="1"/>
</dbReference>
<dbReference type="Gene3D" id="2.60.40.10">
    <property type="entry name" value="Immunoglobulins"/>
    <property type="match status" value="1"/>
</dbReference>
<feature type="domain" description="Immunoglobulin I-set" evidence="2">
    <location>
        <begin position="474"/>
        <end position="559"/>
    </location>
</feature>
<feature type="domain" description="Secretion system C-terminal sorting" evidence="3">
    <location>
        <begin position="1199"/>
        <end position="1271"/>
    </location>
</feature>
<accession>A0ABU1R5B5</accession>
<dbReference type="InterPro" id="IPR013783">
    <property type="entry name" value="Ig-like_fold"/>
</dbReference>
<evidence type="ECO:0008006" key="6">
    <source>
        <dbReference type="Google" id="ProtNLM"/>
    </source>
</evidence>
<gene>
    <name evidence="4" type="ORF">J2W84_005665</name>
</gene>
<dbReference type="SUPFAM" id="SSF51126">
    <property type="entry name" value="Pectin lyase-like"/>
    <property type="match status" value="2"/>
</dbReference>
<feature type="chain" id="PRO_5045920351" description="Ig-like domain-containing protein" evidence="1">
    <location>
        <begin position="29"/>
        <end position="1272"/>
    </location>
</feature>
<evidence type="ECO:0000259" key="3">
    <source>
        <dbReference type="Pfam" id="PF18962"/>
    </source>
</evidence>
<dbReference type="EMBL" id="JAVDTI010000007">
    <property type="protein sequence ID" value="MDR6808601.1"/>
    <property type="molecule type" value="Genomic_DNA"/>
</dbReference>
<organism evidence="4 5">
    <name type="scientific">Dyadobacter fermentans</name>
    <dbReference type="NCBI Taxonomy" id="94254"/>
    <lineage>
        <taxon>Bacteria</taxon>
        <taxon>Pseudomonadati</taxon>
        <taxon>Bacteroidota</taxon>
        <taxon>Cytophagia</taxon>
        <taxon>Cytophagales</taxon>
        <taxon>Spirosomataceae</taxon>
        <taxon>Dyadobacter</taxon>
    </lineage>
</organism>
<evidence type="ECO:0000259" key="2">
    <source>
        <dbReference type="Pfam" id="PF07679"/>
    </source>
</evidence>
<dbReference type="InterPro" id="IPR012334">
    <property type="entry name" value="Pectin_lyas_fold"/>
</dbReference>
<sequence>MKLIFTKRLRWSVIMSGLLLTSLGLPVAADTFNVTQTTDGTATSQLRGAILAADALGGGPHTINLVAGTYDLTLGPIVFGTQAENISIVGAGAGSTVINMTTTMQDRIFLINPPGTIHDVQVSISGIKFTNGKNPADHYGGGGILCGGPGNNISITNCAFENNMTNFLGGGALAMSGGGTMTVENCTFTNNAVLIDASSDGGTGGAISIDYYGSGSDPVAGSVTISNCVFSNNTVNASFATSGGAIGLKASYSAASPSFYTKIEKNRFIGNSVGASVSGGEGGAISISSSFAADIQYNAFSGNTINGTTKEALSIRKFSDGAINATNNWWSCNTDPQAGGTCSEAARIVGTVGGGTLTTSPWLVLKPAITNAVLCVGSQTQTQVAAGFLTNSAGGAVSVGNLTAVLGLPVSFSAVNGSISSAQSMIQANGGATAIYTTSGLGNGSVNVMAGYLTSGDANARAAILTGTAPGIGTHPVKITTCAGSSSVTFSVAATSLETPTYQWYRGNTPLSNDGKYGGTQTATLTVHNITAGDQGNQFKVKVTNSCGDATSNSATLNVIAGRLYVAQGSAGEGAGWDDALGSLSAALNAASGCSGITEIWVKAGTYVPTGTPYNTTLFGVRHYAFYLLDNLAIYGGFAGNETALSQRNPGFNQTILSGDLGVGGNSDNSYHTVVSVNNGPTAQLDGFIIRDGNGNGTGISPTIRGASIPATQGGGVVLYFSSAVISNCVITGNSAEQGGGVILAGEGIAPAFRNCVMSDNAATNGSGGGVLNAYKTGATYLNCTVARNSASAQGGGVFNFLLSNPVFVNNVIWGNSASEGAGMFDQVANPTVSFSLVQGGHAGIGNLSSDVLFANQPDPDGDDNKWMTADDGLRLSLCSPAVNAGFNLVDPPIDIASQPRTFDLTTDMGAYELQSYRDGSSLSQNGDQVFQPITAGTTNGFVATGCRVIAQVTPAGGAPVSGNVRAKTFVDAGVLTAGPLKLVQRHYEILPSDNAANATARVKLFFNQSEFDAFNLEVSGAKLPSSPSDGTGVANLLVVQYHGTSATGQPGSYSGDTTTINPNDGDIVWNGSLNRWEISFDVTGFSGFFISNADPLPLKLVSFSARRVENATQLEWLTAEEVNTSHFEIHRSADARHWEMLPEQPAAVGSGGHRYNATDNAPMAGLNYYRLKMIDLDDSFAFSQIVVAEHRNGVQMQVYPNPASMVLRIETTGTDQLTGNAELLNAQGTVMARRKLVNGKADFPVGDLPKGLYLMRMQGNAGILTQKVAIE</sequence>
<dbReference type="RefSeq" id="WP_309990699.1">
    <property type="nucleotide sequence ID" value="NZ_JAVDTI010000007.1"/>
</dbReference>
<dbReference type="PANTHER" id="PTHR11319:SF35">
    <property type="entry name" value="OUTER MEMBRANE PROTEIN PMPC-RELATED"/>
    <property type="match status" value="1"/>
</dbReference>
<dbReference type="PANTHER" id="PTHR11319">
    <property type="entry name" value="G PROTEIN-COUPLED RECEPTOR-RELATED"/>
    <property type="match status" value="1"/>
</dbReference>
<dbReference type="InterPro" id="IPR006626">
    <property type="entry name" value="PbH1"/>
</dbReference>